<dbReference type="GO" id="GO:0004177">
    <property type="term" value="F:aminopeptidase activity"/>
    <property type="evidence" value="ECO:0007669"/>
    <property type="project" value="TreeGrafter"/>
</dbReference>
<gene>
    <name evidence="1" type="ORF">EHQ62_09905</name>
</gene>
<evidence type="ECO:0008006" key="3">
    <source>
        <dbReference type="Google" id="ProtNLM"/>
    </source>
</evidence>
<name>A0A4Z0ZZV0_9LEPT</name>
<evidence type="ECO:0000313" key="1">
    <source>
        <dbReference type="EMBL" id="TGL66483.1"/>
    </source>
</evidence>
<proteinExistence type="predicted"/>
<dbReference type="GO" id="GO:0005829">
    <property type="term" value="C:cytosol"/>
    <property type="evidence" value="ECO:0007669"/>
    <property type="project" value="TreeGrafter"/>
</dbReference>
<dbReference type="EMBL" id="RQGH01000024">
    <property type="protein sequence ID" value="TGL66483.1"/>
    <property type="molecule type" value="Genomic_DNA"/>
</dbReference>
<dbReference type="PANTHER" id="PTHR30164:SF2">
    <property type="entry name" value="PROTEIN MTFA"/>
    <property type="match status" value="1"/>
</dbReference>
<dbReference type="PANTHER" id="PTHR30164">
    <property type="entry name" value="MTFA PEPTIDASE"/>
    <property type="match status" value="1"/>
</dbReference>
<sequence>MKINKIYGIIRRLVSKPIAHLVPLNRKEIELLEYNFEFYKNLNHTDRKKYNYLIKHFKLSKSIKSSPDILLTKYHKTFLACVAVRLIRKIGLKHYDYINNIIIFPDKFETHEFSFKLDGVTGENGNLGLSWRTIIRGISNPVDGDCVITHEFAHAIDLKSGDFDGIPKLNSEKDEDIWDKVFIKDFQQLKYELKNLVPNISDESELFAYLSEFFFEKPLFLKEKFPNIFILLNKFYKEYDIEK</sequence>
<dbReference type="InterPro" id="IPR010384">
    <property type="entry name" value="MtfA_fam"/>
</dbReference>
<dbReference type="Proteomes" id="UP000297567">
    <property type="component" value="Unassembled WGS sequence"/>
</dbReference>
<dbReference type="InterPro" id="IPR042252">
    <property type="entry name" value="MtfA_N"/>
</dbReference>
<organism evidence="1 2">
    <name type="scientific">Leptospira jelokensis</name>
    <dbReference type="NCBI Taxonomy" id="2484931"/>
    <lineage>
        <taxon>Bacteria</taxon>
        <taxon>Pseudomonadati</taxon>
        <taxon>Spirochaetota</taxon>
        <taxon>Spirochaetia</taxon>
        <taxon>Leptospirales</taxon>
        <taxon>Leptospiraceae</taxon>
        <taxon>Leptospira</taxon>
    </lineage>
</organism>
<dbReference type="Gene3D" id="1.10.472.150">
    <property type="entry name" value="Glucose-regulated metallo-peptidase M90, N-terminal domain"/>
    <property type="match status" value="1"/>
</dbReference>
<evidence type="ECO:0000313" key="2">
    <source>
        <dbReference type="Proteomes" id="UP000297567"/>
    </source>
</evidence>
<comment type="caution">
    <text evidence="1">The sequence shown here is derived from an EMBL/GenBank/DDBJ whole genome shotgun (WGS) entry which is preliminary data.</text>
</comment>
<dbReference type="GO" id="GO:0008237">
    <property type="term" value="F:metallopeptidase activity"/>
    <property type="evidence" value="ECO:0007669"/>
    <property type="project" value="InterPro"/>
</dbReference>
<dbReference type="AlphaFoldDB" id="A0A4Z0ZZV0"/>
<dbReference type="Gene3D" id="3.40.390.10">
    <property type="entry name" value="Collagenase (Catalytic Domain)"/>
    <property type="match status" value="1"/>
</dbReference>
<protein>
    <recommendedName>
        <fullName evidence="3">Zinc-dependent peptidase</fullName>
    </recommendedName>
</protein>
<dbReference type="Pfam" id="PF06167">
    <property type="entry name" value="Peptidase_M90"/>
    <property type="match status" value="1"/>
</dbReference>
<reference evidence="1" key="1">
    <citation type="journal article" date="2019" name="PLoS Negl. Trop. Dis.">
        <title>Revisiting the worldwide diversity of Leptospira species in the environment.</title>
        <authorList>
            <person name="Vincent A.T."/>
            <person name="Schiettekatte O."/>
            <person name="Bourhy P."/>
            <person name="Veyrier F.J."/>
            <person name="Picardeau M."/>
        </authorList>
    </citation>
    <scope>NUCLEOTIDE SEQUENCE [LARGE SCALE GENOMIC DNA]</scope>
    <source>
        <strain evidence="1">201702451</strain>
    </source>
</reference>
<dbReference type="InterPro" id="IPR024079">
    <property type="entry name" value="MetalloPept_cat_dom_sf"/>
</dbReference>
<accession>A0A4Z0ZZV0</accession>
<keyword evidence="2" id="KW-1185">Reference proteome</keyword>
<dbReference type="SUPFAM" id="SSF55486">
    <property type="entry name" value="Metalloproteases ('zincins'), catalytic domain"/>
    <property type="match status" value="1"/>
</dbReference>
<dbReference type="RefSeq" id="WP_135642381.1">
    <property type="nucleotide sequence ID" value="NZ_RQGH01000024.1"/>
</dbReference>